<keyword evidence="4" id="KW-1185">Reference proteome</keyword>
<dbReference type="PROSITE" id="PS51419">
    <property type="entry name" value="RAB"/>
    <property type="match status" value="1"/>
</dbReference>
<dbReference type="Proteomes" id="UP000515908">
    <property type="component" value="Chromosome 25"/>
</dbReference>
<dbReference type="SMART" id="SM00174">
    <property type="entry name" value="RHO"/>
    <property type="match status" value="1"/>
</dbReference>
<gene>
    <name evidence="3" type="ORF">ADEAN_000985900</name>
</gene>
<dbReference type="GO" id="GO:0016301">
    <property type="term" value="F:kinase activity"/>
    <property type="evidence" value="ECO:0007669"/>
    <property type="project" value="UniProtKB-KW"/>
</dbReference>
<accession>A0A7G2CS07</accession>
<reference evidence="3 4" key="1">
    <citation type="submission" date="2020-08" db="EMBL/GenBank/DDBJ databases">
        <authorList>
            <person name="Newling K."/>
            <person name="Davey J."/>
            <person name="Forrester S."/>
        </authorList>
    </citation>
    <scope>NUCLEOTIDE SEQUENCE [LARGE SCALE GENOMIC DNA]</scope>
    <source>
        <strain evidence="4">Crithidia deanei Carvalho (ATCC PRA-265)</strain>
    </source>
</reference>
<keyword evidence="3" id="KW-0808">Transferase</keyword>
<dbReference type="FunFam" id="3.40.50.300:FF:000808">
    <property type="entry name" value="Small GTP-binding protein, putative"/>
    <property type="match status" value="1"/>
</dbReference>
<dbReference type="GO" id="GO:0005525">
    <property type="term" value="F:GTP binding"/>
    <property type="evidence" value="ECO:0007669"/>
    <property type="project" value="InterPro"/>
</dbReference>
<dbReference type="VEuPathDB" id="TriTrypDB:ADEAN_000985900"/>
<dbReference type="EMBL" id="LR877169">
    <property type="protein sequence ID" value="CAD2222315.1"/>
    <property type="molecule type" value="Genomic_DNA"/>
</dbReference>
<dbReference type="PANTHER" id="PTHR47979">
    <property type="entry name" value="DRAB11-RELATED"/>
    <property type="match status" value="1"/>
</dbReference>
<dbReference type="SMART" id="SM00175">
    <property type="entry name" value="RAB"/>
    <property type="match status" value="1"/>
</dbReference>
<evidence type="ECO:0000256" key="1">
    <source>
        <dbReference type="ARBA" id="ARBA00006270"/>
    </source>
</evidence>
<evidence type="ECO:0000256" key="2">
    <source>
        <dbReference type="SAM" id="MobiDB-lite"/>
    </source>
</evidence>
<dbReference type="AlphaFoldDB" id="A0A7G2CS07"/>
<dbReference type="InterPro" id="IPR027417">
    <property type="entry name" value="P-loop_NTPase"/>
</dbReference>
<evidence type="ECO:0000313" key="4">
    <source>
        <dbReference type="Proteomes" id="UP000515908"/>
    </source>
</evidence>
<keyword evidence="3" id="KW-0418">Kinase</keyword>
<sequence>MTSVARPADASAKIVLLGDSAVGKSSLALRFVKEEFHPNQETTIGGAYLFRTVTVPPTAGSPNGASRTLKLEIWDTAGQERYRSLAPIYYRGACGALVVYDITNKESLTRARSWIQELRQSADPNLVILLIGNKKDLDTLRQVSVEEGVAAAREEAVAGFYETSAKDNNKGSNNVETAFADLAAKLLDSGRTSNHNAARAKAANNNVIQPGRLGEPQPDANNNNAGCC</sequence>
<feature type="compositionally biased region" description="Low complexity" evidence="2">
    <location>
        <begin position="194"/>
        <end position="206"/>
    </location>
</feature>
<dbReference type="SMART" id="SM00173">
    <property type="entry name" value="RAS"/>
    <property type="match status" value="1"/>
</dbReference>
<dbReference type="Pfam" id="PF00071">
    <property type="entry name" value="Ras"/>
    <property type="match status" value="1"/>
</dbReference>
<evidence type="ECO:0000313" key="3">
    <source>
        <dbReference type="EMBL" id="CAD2222315.1"/>
    </source>
</evidence>
<dbReference type="OrthoDB" id="63533at2759"/>
<dbReference type="PRINTS" id="PR00449">
    <property type="entry name" value="RASTRNSFRMNG"/>
</dbReference>
<dbReference type="PROSITE" id="PS51420">
    <property type="entry name" value="RHO"/>
    <property type="match status" value="1"/>
</dbReference>
<dbReference type="InterPro" id="IPR005225">
    <property type="entry name" value="Small_GTP-bd"/>
</dbReference>
<feature type="compositionally biased region" description="Polar residues" evidence="2">
    <location>
        <begin position="219"/>
        <end position="228"/>
    </location>
</feature>
<feature type="region of interest" description="Disordered" evidence="2">
    <location>
        <begin position="193"/>
        <end position="228"/>
    </location>
</feature>
<name>A0A7G2CS07_9TRYP</name>
<dbReference type="Gene3D" id="3.40.50.300">
    <property type="entry name" value="P-loop containing nucleotide triphosphate hydrolases"/>
    <property type="match status" value="1"/>
</dbReference>
<organism evidence="3 4">
    <name type="scientific">Angomonas deanei</name>
    <dbReference type="NCBI Taxonomy" id="59799"/>
    <lineage>
        <taxon>Eukaryota</taxon>
        <taxon>Discoba</taxon>
        <taxon>Euglenozoa</taxon>
        <taxon>Kinetoplastea</taxon>
        <taxon>Metakinetoplastina</taxon>
        <taxon>Trypanosomatida</taxon>
        <taxon>Trypanosomatidae</taxon>
        <taxon>Strigomonadinae</taxon>
        <taxon>Angomonas</taxon>
    </lineage>
</organism>
<dbReference type="InterPro" id="IPR001806">
    <property type="entry name" value="Small_GTPase"/>
</dbReference>
<dbReference type="SUPFAM" id="SSF52540">
    <property type="entry name" value="P-loop containing nucleoside triphosphate hydrolases"/>
    <property type="match status" value="1"/>
</dbReference>
<comment type="similarity">
    <text evidence="1">Belongs to the small GTPase superfamily. Rab family.</text>
</comment>
<dbReference type="SMART" id="SM00176">
    <property type="entry name" value="RAN"/>
    <property type="match status" value="1"/>
</dbReference>
<dbReference type="NCBIfam" id="TIGR00231">
    <property type="entry name" value="small_GTP"/>
    <property type="match status" value="1"/>
</dbReference>
<dbReference type="CDD" id="cd01860">
    <property type="entry name" value="Rab5_related"/>
    <property type="match status" value="1"/>
</dbReference>
<protein>
    <submittedName>
        <fullName evidence="3">ADP-ribosylation factor family/Ras of Complex, Roc, domain of DAPkinase/Ras family, putative</fullName>
    </submittedName>
</protein>
<dbReference type="PROSITE" id="PS51421">
    <property type="entry name" value="RAS"/>
    <property type="match status" value="1"/>
</dbReference>
<proteinExistence type="inferred from homology"/>
<dbReference type="InterPro" id="IPR050209">
    <property type="entry name" value="Rab_GTPases_membrane_traffic"/>
</dbReference>
<dbReference type="GO" id="GO:0003924">
    <property type="term" value="F:GTPase activity"/>
    <property type="evidence" value="ECO:0007669"/>
    <property type="project" value="InterPro"/>
</dbReference>